<evidence type="ECO:0000256" key="6">
    <source>
        <dbReference type="ARBA" id="ARBA00023157"/>
    </source>
</evidence>
<dbReference type="SUPFAM" id="SSF48726">
    <property type="entry name" value="Immunoglobulin"/>
    <property type="match status" value="5"/>
</dbReference>
<dbReference type="GeneID" id="106478637"/>
<evidence type="ECO:0000259" key="10">
    <source>
        <dbReference type="PROSITE" id="PS50835"/>
    </source>
</evidence>
<dbReference type="SMART" id="SM00408">
    <property type="entry name" value="IGc2"/>
    <property type="match status" value="4"/>
</dbReference>
<dbReference type="PANTHER" id="PTHR23278">
    <property type="entry name" value="SIDESTEP PROTEIN"/>
    <property type="match status" value="1"/>
</dbReference>
<keyword evidence="2 8" id="KW-0812">Transmembrane</keyword>
<evidence type="ECO:0000313" key="14">
    <source>
        <dbReference type="RefSeq" id="XP_022237977.1"/>
    </source>
</evidence>
<evidence type="ECO:0000313" key="12">
    <source>
        <dbReference type="Proteomes" id="UP000694941"/>
    </source>
</evidence>
<evidence type="ECO:0000256" key="3">
    <source>
        <dbReference type="ARBA" id="ARBA00022737"/>
    </source>
</evidence>
<protein>
    <submittedName>
        <fullName evidence="13 14">Uncharacterized protein LOC106478637 isoform X1</fullName>
    </submittedName>
</protein>
<evidence type="ECO:0000256" key="2">
    <source>
        <dbReference type="ARBA" id="ARBA00022692"/>
    </source>
</evidence>
<feature type="signal peptide" evidence="9">
    <location>
        <begin position="1"/>
        <end position="23"/>
    </location>
</feature>
<name>A0ABM1S2X1_LIMPO</name>
<accession>A0ABM1S2X1</accession>
<dbReference type="InterPro" id="IPR036116">
    <property type="entry name" value="FN3_sf"/>
</dbReference>
<feature type="region of interest" description="Disordered" evidence="7">
    <location>
        <begin position="689"/>
        <end position="726"/>
    </location>
</feature>
<evidence type="ECO:0000256" key="5">
    <source>
        <dbReference type="ARBA" id="ARBA00023136"/>
    </source>
</evidence>
<reference evidence="13 14" key="1">
    <citation type="submission" date="2025-05" db="UniProtKB">
        <authorList>
            <consortium name="RefSeq"/>
        </authorList>
    </citation>
    <scope>IDENTIFICATION</scope>
    <source>
        <tissue evidence="13 14">Muscle</tissue>
    </source>
</reference>
<feature type="domain" description="Ig-like" evidence="10">
    <location>
        <begin position="36"/>
        <end position="141"/>
    </location>
</feature>
<evidence type="ECO:0000256" key="7">
    <source>
        <dbReference type="SAM" id="MobiDB-lite"/>
    </source>
</evidence>
<feature type="domain" description="Fibronectin type-III" evidence="11">
    <location>
        <begin position="547"/>
        <end position="640"/>
    </location>
</feature>
<dbReference type="Pfam" id="PF13927">
    <property type="entry name" value="Ig_3"/>
    <property type="match status" value="1"/>
</dbReference>
<dbReference type="RefSeq" id="XP_022237977.1">
    <property type="nucleotide sequence ID" value="XM_022382269.1"/>
</dbReference>
<dbReference type="Pfam" id="PF08205">
    <property type="entry name" value="C2-set_2"/>
    <property type="match status" value="1"/>
</dbReference>
<dbReference type="InterPro" id="IPR036179">
    <property type="entry name" value="Ig-like_dom_sf"/>
</dbReference>
<feature type="domain" description="Ig-like" evidence="10">
    <location>
        <begin position="155"/>
        <end position="250"/>
    </location>
</feature>
<dbReference type="InterPro" id="IPR003598">
    <property type="entry name" value="Ig_sub2"/>
</dbReference>
<gene>
    <name evidence="13 14 15" type="primary">LOC106478637</name>
</gene>
<evidence type="ECO:0000256" key="1">
    <source>
        <dbReference type="ARBA" id="ARBA00004167"/>
    </source>
</evidence>
<keyword evidence="6" id="KW-1015">Disulfide bond</keyword>
<feature type="compositionally biased region" description="Basic and acidic residues" evidence="7">
    <location>
        <begin position="830"/>
        <end position="842"/>
    </location>
</feature>
<organism evidence="12 13">
    <name type="scientific">Limulus polyphemus</name>
    <name type="common">Atlantic horseshoe crab</name>
    <dbReference type="NCBI Taxonomy" id="6850"/>
    <lineage>
        <taxon>Eukaryota</taxon>
        <taxon>Metazoa</taxon>
        <taxon>Ecdysozoa</taxon>
        <taxon>Arthropoda</taxon>
        <taxon>Chelicerata</taxon>
        <taxon>Merostomata</taxon>
        <taxon>Xiphosura</taxon>
        <taxon>Limulidae</taxon>
        <taxon>Limulus</taxon>
    </lineage>
</organism>
<comment type="subcellular location">
    <subcellularLocation>
        <location evidence="1">Membrane</location>
        <topology evidence="1">Single-pass membrane protein</topology>
    </subcellularLocation>
</comment>
<dbReference type="RefSeq" id="XP_022237976.1">
    <property type="nucleotide sequence ID" value="XM_022382268.1"/>
</dbReference>
<proteinExistence type="predicted"/>
<dbReference type="PROSITE" id="PS50853">
    <property type="entry name" value="FN3"/>
    <property type="match status" value="1"/>
</dbReference>
<sequence length="861" mass="95595">MYAELKFSCCFVFLGQLWLLTFGAHVKQKPASKEKPYASILYTAVVGGKVALPCDISSPAADDSAALILWYRGESAQPIYTLDARRGKIKQARQSVSSQLENRAYFNMINRPAFLQLDPVRLDDAGEYRCRVDFHKARTINTIITLKVIVPPGDPLVLNEKGKELKGMVGPFNEGETIKLLCKSTGGKPRPSVIWWKEDILLDDSYTFKPHDVVDNELTIMNIKRKDLLSELTCKASNSNVTVPGSVSVTLDLNLKPKRVKIQSAIRPFSAEEEVELRCSSSGSRPSAYITWWKGNEQLQQTKLNVDNTGLETSILTFTPSITDDGKYLSCRADNPLIPNSAVEDGWKLEVYYKPQISLELGASRKAEKVKEGDDVYFECHIRANPWVSQVFWHFEGRSLTSNNSIGIIITNQTLAIHHVQREFRGRYSCSAQNVEGLGVSNEIFLKVKYVPRCDLNQKTTYGVAINEAVEVVCRLDADPSDVTFHWRFNTTTKHSDAIQYTSDQIESIATYIPQSGEDFGNLFCWGTNNIGIQIIPCVFTIVPAGPPNPLQNCSVLNQTQDQIAIECLEGYDGGMTQKFSLEVYTVEHNSLQANLTSKSPRFKLSNLSVGTLFRLHVYAWNAKGRSSVVIISASTLKPAEKLTDNGKTGKSVIVRPVLVALIAVVALLVVAAVVVVILIKYKNLRKRKAGQTRRTHPDKSQTPLWKDASDLSELDDKGPDIIPAQTLSRSTFGDTSFMTGEDDEKREKSISLISPMETFYGSSSLLEGTSSPKEACYSISTPTESVSIHPLTLSTKRDDVSYEGLTPAIATHCFANVISHDSRPECSETRLRRHISEKSNEESGATCETPLMESRQESSV</sequence>
<keyword evidence="9" id="KW-0732">Signal</keyword>
<evidence type="ECO:0000256" key="4">
    <source>
        <dbReference type="ARBA" id="ARBA00022989"/>
    </source>
</evidence>
<dbReference type="InterPro" id="IPR013162">
    <property type="entry name" value="CD80_C2-set"/>
</dbReference>
<dbReference type="RefSeq" id="XP_022237978.1">
    <property type="nucleotide sequence ID" value="XM_022382270.1"/>
</dbReference>
<dbReference type="Pfam" id="PF07686">
    <property type="entry name" value="V-set"/>
    <property type="match status" value="1"/>
</dbReference>
<feature type="chain" id="PRO_5045023110" evidence="9">
    <location>
        <begin position="24"/>
        <end position="861"/>
    </location>
</feature>
<dbReference type="SMART" id="SM00409">
    <property type="entry name" value="IG"/>
    <property type="match status" value="4"/>
</dbReference>
<dbReference type="InterPro" id="IPR007110">
    <property type="entry name" value="Ig-like_dom"/>
</dbReference>
<evidence type="ECO:0000313" key="15">
    <source>
        <dbReference type="RefSeq" id="XP_022237978.1"/>
    </source>
</evidence>
<dbReference type="Gene3D" id="2.60.40.10">
    <property type="entry name" value="Immunoglobulins"/>
    <property type="match status" value="6"/>
</dbReference>
<evidence type="ECO:0000256" key="9">
    <source>
        <dbReference type="SAM" id="SignalP"/>
    </source>
</evidence>
<dbReference type="InterPro" id="IPR013783">
    <property type="entry name" value="Ig-like_fold"/>
</dbReference>
<feature type="domain" description="Ig-like" evidence="10">
    <location>
        <begin position="355"/>
        <end position="441"/>
    </location>
</feature>
<keyword evidence="5 8" id="KW-0472">Membrane</keyword>
<evidence type="ECO:0000313" key="13">
    <source>
        <dbReference type="RefSeq" id="XP_022237976.1"/>
    </source>
</evidence>
<dbReference type="SUPFAM" id="SSF49265">
    <property type="entry name" value="Fibronectin type III"/>
    <property type="match status" value="1"/>
</dbReference>
<feature type="region of interest" description="Disordered" evidence="7">
    <location>
        <begin position="830"/>
        <end position="861"/>
    </location>
</feature>
<dbReference type="Pfam" id="PF07679">
    <property type="entry name" value="I-set"/>
    <property type="match status" value="1"/>
</dbReference>
<keyword evidence="3" id="KW-0677">Repeat</keyword>
<evidence type="ECO:0000256" key="8">
    <source>
        <dbReference type="SAM" id="Phobius"/>
    </source>
</evidence>
<dbReference type="InterPro" id="IPR003599">
    <property type="entry name" value="Ig_sub"/>
</dbReference>
<dbReference type="Proteomes" id="UP000694941">
    <property type="component" value="Unplaced"/>
</dbReference>
<keyword evidence="12" id="KW-1185">Reference proteome</keyword>
<evidence type="ECO:0000259" key="11">
    <source>
        <dbReference type="PROSITE" id="PS50853"/>
    </source>
</evidence>
<dbReference type="InterPro" id="IPR013106">
    <property type="entry name" value="Ig_V-set"/>
</dbReference>
<feature type="transmembrane region" description="Helical" evidence="8">
    <location>
        <begin position="658"/>
        <end position="680"/>
    </location>
</feature>
<feature type="domain" description="Ig-like" evidence="10">
    <location>
        <begin position="452"/>
        <end position="525"/>
    </location>
</feature>
<feature type="domain" description="Ig-like" evidence="10">
    <location>
        <begin position="257"/>
        <end position="350"/>
    </location>
</feature>
<dbReference type="PROSITE" id="PS50835">
    <property type="entry name" value="IG_LIKE"/>
    <property type="match status" value="5"/>
</dbReference>
<keyword evidence="4 8" id="KW-1133">Transmembrane helix</keyword>
<dbReference type="InterPro" id="IPR003961">
    <property type="entry name" value="FN3_dom"/>
</dbReference>
<dbReference type="PANTHER" id="PTHR23278:SF19">
    <property type="entry name" value="OBSCURIN"/>
    <property type="match status" value="1"/>
</dbReference>
<dbReference type="InterPro" id="IPR013098">
    <property type="entry name" value="Ig_I-set"/>
</dbReference>